<reference evidence="5" key="1">
    <citation type="submission" date="2020-11" db="EMBL/GenBank/DDBJ databases">
        <title>Adaptations for nitrogen fixation in a non-lichenized fungal sporocarp promotes dispersal by wood-feeding termites.</title>
        <authorList>
            <consortium name="DOE Joint Genome Institute"/>
            <person name="Koch R.A."/>
            <person name="Yoon G."/>
            <person name="Arayal U."/>
            <person name="Lail K."/>
            <person name="Amirebrahimi M."/>
            <person name="Labutti K."/>
            <person name="Lipzen A."/>
            <person name="Riley R."/>
            <person name="Barry K."/>
            <person name="Henrissat B."/>
            <person name="Grigoriev I.V."/>
            <person name="Herr J.R."/>
            <person name="Aime M.C."/>
        </authorList>
    </citation>
    <scope>NUCLEOTIDE SEQUENCE</scope>
    <source>
        <strain evidence="5">MCA 3950</strain>
    </source>
</reference>
<keyword evidence="1" id="KW-0507">mRNA processing</keyword>
<dbReference type="SUPFAM" id="SSF57756">
    <property type="entry name" value="Retrovirus zinc finger-like domains"/>
    <property type="match status" value="1"/>
</dbReference>
<comment type="caution">
    <text evidence="5">The sequence shown here is derived from an EMBL/GenBank/DDBJ whole genome shotgun (WGS) entry which is preliminary data.</text>
</comment>
<dbReference type="InterPro" id="IPR036875">
    <property type="entry name" value="Znf_CCHC_sf"/>
</dbReference>
<evidence type="ECO:0000313" key="6">
    <source>
        <dbReference type="Proteomes" id="UP000812287"/>
    </source>
</evidence>
<dbReference type="GO" id="GO:0003676">
    <property type="term" value="F:nucleic acid binding"/>
    <property type="evidence" value="ECO:0007669"/>
    <property type="project" value="InterPro"/>
</dbReference>
<dbReference type="PROSITE" id="PS50158">
    <property type="entry name" value="ZF_CCHC"/>
    <property type="match status" value="1"/>
</dbReference>
<proteinExistence type="predicted"/>
<keyword evidence="2" id="KW-0862">Zinc</keyword>
<keyword evidence="6" id="KW-1185">Reference proteome</keyword>
<feature type="region of interest" description="Disordered" evidence="3">
    <location>
        <begin position="1"/>
        <end position="20"/>
    </location>
</feature>
<dbReference type="GO" id="GO:0008270">
    <property type="term" value="F:zinc ion binding"/>
    <property type="evidence" value="ECO:0007669"/>
    <property type="project" value="UniProtKB-KW"/>
</dbReference>
<evidence type="ECO:0000256" key="3">
    <source>
        <dbReference type="SAM" id="MobiDB-lite"/>
    </source>
</evidence>
<dbReference type="OrthoDB" id="3695534at2759"/>
<evidence type="ECO:0000256" key="2">
    <source>
        <dbReference type="PROSITE-ProRule" id="PRU00047"/>
    </source>
</evidence>
<feature type="domain" description="CCHC-type" evidence="4">
    <location>
        <begin position="39"/>
        <end position="53"/>
    </location>
</feature>
<sequence length="78" mass="8267">MSSMTNALIDEEGRKGGAPGATALIARSRGSSGLKQNIRCYACGKTGHISHDCGTKWNNSADAANIVQSDDEEMEYAF</sequence>
<dbReference type="EMBL" id="MU250540">
    <property type="protein sequence ID" value="KAG7444521.1"/>
    <property type="molecule type" value="Genomic_DNA"/>
</dbReference>
<organism evidence="5 6">
    <name type="scientific">Guyanagaster necrorhizus</name>
    <dbReference type="NCBI Taxonomy" id="856835"/>
    <lineage>
        <taxon>Eukaryota</taxon>
        <taxon>Fungi</taxon>
        <taxon>Dikarya</taxon>
        <taxon>Basidiomycota</taxon>
        <taxon>Agaricomycotina</taxon>
        <taxon>Agaricomycetes</taxon>
        <taxon>Agaricomycetidae</taxon>
        <taxon>Agaricales</taxon>
        <taxon>Marasmiineae</taxon>
        <taxon>Physalacriaceae</taxon>
        <taxon>Guyanagaster</taxon>
    </lineage>
</organism>
<evidence type="ECO:0000256" key="1">
    <source>
        <dbReference type="ARBA" id="ARBA00022664"/>
    </source>
</evidence>
<evidence type="ECO:0000313" key="5">
    <source>
        <dbReference type="EMBL" id="KAG7444521.1"/>
    </source>
</evidence>
<dbReference type="GeneID" id="66108976"/>
<evidence type="ECO:0000259" key="4">
    <source>
        <dbReference type="PROSITE" id="PS50158"/>
    </source>
</evidence>
<dbReference type="Pfam" id="PF00098">
    <property type="entry name" value="zf-CCHC"/>
    <property type="match status" value="1"/>
</dbReference>
<dbReference type="InterPro" id="IPR001878">
    <property type="entry name" value="Znf_CCHC"/>
</dbReference>
<dbReference type="Gene3D" id="4.10.60.10">
    <property type="entry name" value="Zinc finger, CCHC-type"/>
    <property type="match status" value="1"/>
</dbReference>
<accession>A0A9P7VR92</accession>
<protein>
    <recommendedName>
        <fullName evidence="4">CCHC-type domain-containing protein</fullName>
    </recommendedName>
</protein>
<dbReference type="AlphaFoldDB" id="A0A9P7VR92"/>
<dbReference type="Proteomes" id="UP000812287">
    <property type="component" value="Unassembled WGS sequence"/>
</dbReference>
<keyword evidence="2" id="KW-0479">Metal-binding</keyword>
<dbReference type="RefSeq" id="XP_043038021.1">
    <property type="nucleotide sequence ID" value="XM_043186679.1"/>
</dbReference>
<keyword evidence="2" id="KW-0863">Zinc-finger</keyword>
<dbReference type="GO" id="GO:0006397">
    <property type="term" value="P:mRNA processing"/>
    <property type="evidence" value="ECO:0007669"/>
    <property type="project" value="UniProtKB-KW"/>
</dbReference>
<gene>
    <name evidence="5" type="ORF">BT62DRAFT_934163</name>
</gene>
<name>A0A9P7VR92_9AGAR</name>